<dbReference type="Pfam" id="PF00300">
    <property type="entry name" value="His_Phos_1"/>
    <property type="match status" value="1"/>
</dbReference>
<dbReference type="PANTHER" id="PTHR48100:SF1">
    <property type="entry name" value="HISTIDINE PHOSPHATASE FAMILY PROTEIN-RELATED"/>
    <property type="match status" value="1"/>
</dbReference>
<sequence>MKFAPVLLALALLAGCASMPKDEARTTFILVRHAEKVADGSKDPPLTADGEQRAQALSRRLASTPLSAVYATGFQRTQQTAAPTAHAHKLDVITYDAKLPAPQLAAQLRRDHARGTVLVVGHSNTIPDIATALCGCPAAPMSEAEYDRLTTVRIDAEGHATLDEGRQD</sequence>
<keyword evidence="3" id="KW-1185">Reference proteome</keyword>
<dbReference type="PROSITE" id="PS51257">
    <property type="entry name" value="PROKAR_LIPOPROTEIN"/>
    <property type="match status" value="1"/>
</dbReference>
<dbReference type="EC" id="5.4.-.-" evidence="2"/>
<evidence type="ECO:0000313" key="2">
    <source>
        <dbReference type="EMBL" id="MDI9239303.1"/>
    </source>
</evidence>
<dbReference type="SMART" id="SM00855">
    <property type="entry name" value="PGAM"/>
    <property type="match status" value="1"/>
</dbReference>
<accession>A0ABT6XGW0</accession>
<feature type="chain" id="PRO_5046783374" evidence="1">
    <location>
        <begin position="21"/>
        <end position="168"/>
    </location>
</feature>
<dbReference type="PANTHER" id="PTHR48100">
    <property type="entry name" value="BROAD-SPECIFICITY PHOSPHATASE YOR283W-RELATED"/>
    <property type="match status" value="1"/>
</dbReference>
<gene>
    <name evidence="2" type="ORF">QLQ15_10305</name>
</gene>
<proteinExistence type="predicted"/>
<dbReference type="SUPFAM" id="SSF53254">
    <property type="entry name" value="Phosphoglycerate mutase-like"/>
    <property type="match status" value="1"/>
</dbReference>
<dbReference type="InterPro" id="IPR013078">
    <property type="entry name" value="His_Pase_superF_clade-1"/>
</dbReference>
<dbReference type="EMBL" id="JASGBI010000001">
    <property type="protein sequence ID" value="MDI9239303.1"/>
    <property type="molecule type" value="Genomic_DNA"/>
</dbReference>
<dbReference type="CDD" id="cd07067">
    <property type="entry name" value="HP_PGM_like"/>
    <property type="match status" value="1"/>
</dbReference>
<dbReference type="InterPro" id="IPR029033">
    <property type="entry name" value="His_PPase_superfam"/>
</dbReference>
<dbReference type="GO" id="GO:0016853">
    <property type="term" value="F:isomerase activity"/>
    <property type="evidence" value="ECO:0007669"/>
    <property type="project" value="UniProtKB-KW"/>
</dbReference>
<protein>
    <submittedName>
        <fullName evidence="2">Phosphoglycerate mutase family protein</fullName>
        <ecNumber evidence="2">5.4.-.-</ecNumber>
    </submittedName>
</protein>
<dbReference type="Proteomes" id="UP001321580">
    <property type="component" value="Unassembled WGS sequence"/>
</dbReference>
<keyword evidence="2" id="KW-0413">Isomerase</keyword>
<keyword evidence="1" id="KW-0732">Signal</keyword>
<reference evidence="2 3" key="1">
    <citation type="submission" date="2023-05" db="EMBL/GenBank/DDBJ databases">
        <title>Lysobacter sp. strain LF1 Genome sequencing and assembly.</title>
        <authorList>
            <person name="Jung Y."/>
        </authorList>
    </citation>
    <scope>NUCLEOTIDE SEQUENCE [LARGE SCALE GENOMIC DNA]</scope>
    <source>
        <strain evidence="2 3">LF1</strain>
    </source>
</reference>
<dbReference type="RefSeq" id="WP_283212702.1">
    <property type="nucleotide sequence ID" value="NZ_JASGBI010000001.1"/>
</dbReference>
<comment type="caution">
    <text evidence="2">The sequence shown here is derived from an EMBL/GenBank/DDBJ whole genome shotgun (WGS) entry which is preliminary data.</text>
</comment>
<evidence type="ECO:0000313" key="3">
    <source>
        <dbReference type="Proteomes" id="UP001321580"/>
    </source>
</evidence>
<evidence type="ECO:0000256" key="1">
    <source>
        <dbReference type="SAM" id="SignalP"/>
    </source>
</evidence>
<name>A0ABT6XGW0_9GAMM</name>
<dbReference type="Gene3D" id="3.40.50.1240">
    <property type="entry name" value="Phosphoglycerate mutase-like"/>
    <property type="match status" value="1"/>
</dbReference>
<organism evidence="2 3">
    <name type="scientific">Lysobacter stagni</name>
    <dbReference type="NCBI Taxonomy" id="3045172"/>
    <lineage>
        <taxon>Bacteria</taxon>
        <taxon>Pseudomonadati</taxon>
        <taxon>Pseudomonadota</taxon>
        <taxon>Gammaproteobacteria</taxon>
        <taxon>Lysobacterales</taxon>
        <taxon>Lysobacteraceae</taxon>
        <taxon>Lysobacter</taxon>
    </lineage>
</organism>
<feature type="signal peptide" evidence="1">
    <location>
        <begin position="1"/>
        <end position="20"/>
    </location>
</feature>
<dbReference type="InterPro" id="IPR050275">
    <property type="entry name" value="PGM_Phosphatase"/>
</dbReference>